<keyword evidence="3" id="KW-1185">Reference proteome</keyword>
<feature type="coiled-coil region" evidence="1">
    <location>
        <begin position="11"/>
        <end position="38"/>
    </location>
</feature>
<accession>A0A231GT58</accession>
<evidence type="ECO:0000313" key="2">
    <source>
        <dbReference type="EMBL" id="OXR39813.1"/>
    </source>
</evidence>
<evidence type="ECO:0000313" key="3">
    <source>
        <dbReference type="Proteomes" id="UP000215506"/>
    </source>
</evidence>
<gene>
    <name evidence="2" type="ORF">B7C42_08101</name>
</gene>
<comment type="caution">
    <text evidence="2">The sequence shown here is derived from an EMBL/GenBank/DDBJ whole genome shotgun (WGS) entry which is preliminary data.</text>
</comment>
<reference evidence="2 3" key="1">
    <citation type="submission" date="2017-07" db="EMBL/GenBank/DDBJ databases">
        <title>First draft Genome Sequence of Nocardia cerradoensis isolated from human infection.</title>
        <authorList>
            <person name="Carrasco G."/>
        </authorList>
    </citation>
    <scope>NUCLEOTIDE SEQUENCE [LARGE SCALE GENOMIC DNA]</scope>
    <source>
        <strain evidence="2 3">CNM20130759</strain>
    </source>
</reference>
<dbReference type="RefSeq" id="WP_039782210.1">
    <property type="nucleotide sequence ID" value="NZ_JAAXOR010000007.1"/>
</dbReference>
<dbReference type="AlphaFoldDB" id="A0A231GT58"/>
<evidence type="ECO:0008006" key="4">
    <source>
        <dbReference type="Google" id="ProtNLM"/>
    </source>
</evidence>
<keyword evidence="1" id="KW-0175">Coiled coil</keyword>
<organism evidence="2 3">
    <name type="scientific">Nocardia cerradoensis</name>
    <dbReference type="NCBI Taxonomy" id="85688"/>
    <lineage>
        <taxon>Bacteria</taxon>
        <taxon>Bacillati</taxon>
        <taxon>Actinomycetota</taxon>
        <taxon>Actinomycetes</taxon>
        <taxon>Mycobacteriales</taxon>
        <taxon>Nocardiaceae</taxon>
        <taxon>Nocardia</taxon>
    </lineage>
</organism>
<evidence type="ECO:0000256" key="1">
    <source>
        <dbReference type="SAM" id="Coils"/>
    </source>
</evidence>
<proteinExistence type="predicted"/>
<dbReference type="Proteomes" id="UP000215506">
    <property type="component" value="Unassembled WGS sequence"/>
</dbReference>
<name>A0A231GT58_9NOCA</name>
<sequence>MATDRTPDSRADALLEQLRTASAELEETTRRLTERRNRIIVQLCEMQPLLSRKAIADAADLSENMVYTVFRKDKERRGTAKKD</sequence>
<dbReference type="EMBL" id="NGAF01000060">
    <property type="protein sequence ID" value="OXR39813.1"/>
    <property type="molecule type" value="Genomic_DNA"/>
</dbReference>
<protein>
    <recommendedName>
        <fullName evidence="4">RNA polymerase sigma factor 70 region 4 type 2 domain-containing protein</fullName>
    </recommendedName>
</protein>